<dbReference type="Proteomes" id="UP000005365">
    <property type="component" value="Unassembled WGS sequence"/>
</dbReference>
<proteinExistence type="predicted"/>
<organism evidence="1 2">
    <name type="scientific">Neisseria sicca ATCC 29256</name>
    <dbReference type="NCBI Taxonomy" id="547045"/>
    <lineage>
        <taxon>Bacteria</taxon>
        <taxon>Pseudomonadati</taxon>
        <taxon>Pseudomonadota</taxon>
        <taxon>Betaproteobacteria</taxon>
        <taxon>Neisseriales</taxon>
        <taxon>Neisseriaceae</taxon>
        <taxon>Neisseria</taxon>
    </lineage>
</organism>
<dbReference type="EMBL" id="ACKO02000026">
    <property type="protein sequence ID" value="EET43148.1"/>
    <property type="molecule type" value="Genomic_DNA"/>
</dbReference>
<dbReference type="AlphaFoldDB" id="C6M997"/>
<comment type="caution">
    <text evidence="1">The sequence shown here is derived from an EMBL/GenBank/DDBJ whole genome shotgun (WGS) entry which is preliminary data.</text>
</comment>
<gene>
    <name evidence="1" type="ORF">NEISICOT_03122</name>
</gene>
<evidence type="ECO:0000313" key="1">
    <source>
        <dbReference type="EMBL" id="EET43148.1"/>
    </source>
</evidence>
<accession>C6M997</accession>
<name>C6M997_NEISI</name>
<sequence>MAFGQYMAEPRKTAGDPMPLHFAPFHTVKGKTVYLNIYEVV</sequence>
<evidence type="ECO:0000313" key="2">
    <source>
        <dbReference type="Proteomes" id="UP000005365"/>
    </source>
</evidence>
<reference evidence="1" key="1">
    <citation type="submission" date="2009-07" db="EMBL/GenBank/DDBJ databases">
        <authorList>
            <person name="Weinstock G."/>
            <person name="Sodergren E."/>
            <person name="Clifton S."/>
            <person name="Fulton L."/>
            <person name="Fulton B."/>
            <person name="Courtney L."/>
            <person name="Fronick C."/>
            <person name="Harrison M."/>
            <person name="Strong C."/>
            <person name="Farmer C."/>
            <person name="Delahaunty K."/>
            <person name="Markovic C."/>
            <person name="Hall O."/>
            <person name="Minx P."/>
            <person name="Tomlinson C."/>
            <person name="Mitreva M."/>
            <person name="Nelson J."/>
            <person name="Hou S."/>
            <person name="Wollam A."/>
            <person name="Pepin K.H."/>
            <person name="Johnson M."/>
            <person name="Bhonagiri V."/>
            <person name="Nash W.E."/>
            <person name="Warren W."/>
            <person name="Chinwalla A."/>
            <person name="Mardis E.R."/>
            <person name="Wilson R.K."/>
        </authorList>
    </citation>
    <scope>NUCLEOTIDE SEQUENCE [LARGE SCALE GENOMIC DNA]</scope>
    <source>
        <strain evidence="1">ATCC 29256</strain>
    </source>
</reference>
<protein>
    <submittedName>
        <fullName evidence="1">Uncharacterized protein</fullName>
    </submittedName>
</protein>
<keyword evidence="2" id="KW-1185">Reference proteome</keyword>